<feature type="region of interest" description="Disordered" evidence="1">
    <location>
        <begin position="1"/>
        <end position="35"/>
    </location>
</feature>
<accession>A0ABP1DM94</accession>
<feature type="region of interest" description="Disordered" evidence="1">
    <location>
        <begin position="437"/>
        <end position="515"/>
    </location>
</feature>
<name>A0ABP1DM94_9APHY</name>
<evidence type="ECO:0000313" key="3">
    <source>
        <dbReference type="Proteomes" id="UP001497453"/>
    </source>
</evidence>
<feature type="compositionally biased region" description="Basic and acidic residues" evidence="1">
    <location>
        <begin position="147"/>
        <end position="159"/>
    </location>
</feature>
<dbReference type="Proteomes" id="UP001497453">
    <property type="component" value="Chromosome 5"/>
</dbReference>
<keyword evidence="3" id="KW-1185">Reference proteome</keyword>
<sequence length="515" mass="58072">MLKRSREVYETPALPSPQGSPAKRPHIQPVGSSPLVGRGYSKFYGTPCSRSTPRTPHTVPLDSPSNPFGVKRSLVALELPSAIPLRKHFVLRFQLVCEQGGPSYRRQRGGVYRVVQVPRNYTFRHLHKLILFLFASDADDDLPPPSKDYRASSKGKEKATSSTQSTWHGHVFEVQKRVKLHRYHTQAGVIQAGGQTFAKLSSVRERRLFRDLYDPSPPDGFSVNLDDSEAEDDPEGWTWVCEDDFTLSQAWPKSLATDRGIIYRHSRNISVHITPNTLEVDPPRKSSSSSPYVHLAQGSAGNAIKLAHMTLDENGDEQVPGDSDVISLEPSAKVNIARWNFHRAFAAFLRREGDRERGILRRYLPEELLNDSTVVLPSSSPTLRPSSEAEDSEPDTEFTLSSSYFYTDPLPFPMVTPYPTHPLHRKRVERVERRMERLTKSGMSVLSSDDEESKKRKKSKKRKRPSEEVLEWSDDGVDGNDAEADENDAEVDENNAENDEEHGADWDPFGDEVEV</sequence>
<reference evidence="3" key="1">
    <citation type="submission" date="2024-04" db="EMBL/GenBank/DDBJ databases">
        <authorList>
            <person name="Shaw F."/>
            <person name="Minotto A."/>
        </authorList>
    </citation>
    <scope>NUCLEOTIDE SEQUENCE [LARGE SCALE GENOMIC DNA]</scope>
</reference>
<proteinExistence type="predicted"/>
<organism evidence="2 3">
    <name type="scientific">Somion occarium</name>
    <dbReference type="NCBI Taxonomy" id="3059160"/>
    <lineage>
        <taxon>Eukaryota</taxon>
        <taxon>Fungi</taxon>
        <taxon>Dikarya</taxon>
        <taxon>Basidiomycota</taxon>
        <taxon>Agaricomycotina</taxon>
        <taxon>Agaricomycetes</taxon>
        <taxon>Polyporales</taxon>
        <taxon>Cerrenaceae</taxon>
        <taxon>Somion</taxon>
    </lineage>
</organism>
<evidence type="ECO:0000256" key="1">
    <source>
        <dbReference type="SAM" id="MobiDB-lite"/>
    </source>
</evidence>
<protein>
    <submittedName>
        <fullName evidence="2">Uncharacterized protein</fullName>
    </submittedName>
</protein>
<gene>
    <name evidence="2" type="ORF">GFSPODELE1_LOCUS7126</name>
</gene>
<feature type="region of interest" description="Disordered" evidence="1">
    <location>
        <begin position="375"/>
        <end position="397"/>
    </location>
</feature>
<evidence type="ECO:0000313" key="2">
    <source>
        <dbReference type="EMBL" id="CAL1708978.1"/>
    </source>
</evidence>
<feature type="compositionally biased region" description="Low complexity" evidence="1">
    <location>
        <begin position="376"/>
        <end position="386"/>
    </location>
</feature>
<feature type="region of interest" description="Disordered" evidence="1">
    <location>
        <begin position="143"/>
        <end position="166"/>
    </location>
</feature>
<dbReference type="EMBL" id="OZ037948">
    <property type="protein sequence ID" value="CAL1708978.1"/>
    <property type="molecule type" value="Genomic_DNA"/>
</dbReference>
<feature type="compositionally biased region" description="Basic residues" evidence="1">
    <location>
        <begin position="455"/>
        <end position="464"/>
    </location>
</feature>
<feature type="compositionally biased region" description="Acidic residues" evidence="1">
    <location>
        <begin position="468"/>
        <end position="515"/>
    </location>
</feature>